<dbReference type="Proteomes" id="UP000198806">
    <property type="component" value="Unassembled WGS sequence"/>
</dbReference>
<proteinExistence type="predicted"/>
<sequence>MTKEYDMTKTYDDIIHLPHHVSTTHPHMAAIDRAAQFSPFAALTGYDAAIKETARLTDERVELDEYMKDSLSDRLQIIADRLKEYPEIAITYFQPDTKKNGGAYVTAISAAKKIDQYERVVIMTDGTVIPIDEIINIDGQIFETMVIHSCDD</sequence>
<reference evidence="1 2" key="1">
    <citation type="submission" date="2016-10" db="EMBL/GenBank/DDBJ databases">
        <authorList>
            <person name="de Groot N.N."/>
        </authorList>
    </citation>
    <scope>NUCLEOTIDE SEQUENCE [LARGE SCALE GENOMIC DNA]</scope>
    <source>
        <strain evidence="1 2">DSM 1283</strain>
    </source>
</reference>
<keyword evidence="2" id="KW-1185">Reference proteome</keyword>
<protein>
    <recommendedName>
        <fullName evidence="3">YolD-like protein</fullName>
    </recommendedName>
</protein>
<gene>
    <name evidence="1" type="ORF">SAMN04489757_15813</name>
</gene>
<evidence type="ECO:0000313" key="1">
    <source>
        <dbReference type="EMBL" id="SFO65804.1"/>
    </source>
</evidence>
<dbReference type="AlphaFoldDB" id="A0A1I5IYZ2"/>
<dbReference type="STRING" id="1527.SAMN04489757_15813"/>
<evidence type="ECO:0008006" key="3">
    <source>
        <dbReference type="Google" id="ProtNLM"/>
    </source>
</evidence>
<accession>A0A1I5IYZ2</accession>
<organism evidence="1 2">
    <name type="scientific">Anaerocolumna aminovalerica</name>
    <dbReference type="NCBI Taxonomy" id="1527"/>
    <lineage>
        <taxon>Bacteria</taxon>
        <taxon>Bacillati</taxon>
        <taxon>Bacillota</taxon>
        <taxon>Clostridia</taxon>
        <taxon>Lachnospirales</taxon>
        <taxon>Lachnospiraceae</taxon>
        <taxon>Anaerocolumna</taxon>
    </lineage>
</organism>
<dbReference type="EMBL" id="FOWD01000058">
    <property type="protein sequence ID" value="SFO65804.1"/>
    <property type="molecule type" value="Genomic_DNA"/>
</dbReference>
<evidence type="ECO:0000313" key="2">
    <source>
        <dbReference type="Proteomes" id="UP000198806"/>
    </source>
</evidence>
<name>A0A1I5IYZ2_9FIRM</name>